<gene>
    <name evidence="8" type="ORF">PY649_29845</name>
</gene>
<keyword evidence="6" id="KW-0443">Lipid metabolism</keyword>
<reference evidence="8" key="1">
    <citation type="submission" date="2023-06" db="EMBL/GenBank/DDBJ databases">
        <title>Phylogenetic Diversity of Rhizobium strains.</title>
        <authorList>
            <person name="Moura F.T."/>
            <person name="Helene L.C.F."/>
            <person name="Hungria M."/>
        </authorList>
    </citation>
    <scope>NUCLEOTIDE SEQUENCE</scope>
    <source>
        <strain evidence="8">CCGE526</strain>
    </source>
</reference>
<comment type="caution">
    <text evidence="8">The sequence shown here is derived from an EMBL/GenBank/DDBJ whole genome shotgun (WGS) entry which is preliminary data.</text>
</comment>
<dbReference type="PANTHER" id="PTHR43856:SF1">
    <property type="entry name" value="MITOCHONDRIAL CARDIOLIPIN HYDROLASE"/>
    <property type="match status" value="1"/>
</dbReference>
<feature type="domain" description="Phospholipase D-like" evidence="7">
    <location>
        <begin position="212"/>
        <end position="347"/>
    </location>
</feature>
<dbReference type="InterPro" id="IPR051406">
    <property type="entry name" value="PLD_domain"/>
</dbReference>
<name>A0ABT7K3D7_9HYPH</name>
<evidence type="ECO:0000256" key="1">
    <source>
        <dbReference type="ARBA" id="ARBA00000798"/>
    </source>
</evidence>
<dbReference type="EC" id="3.1.4.4" evidence="3"/>
<keyword evidence="9" id="KW-1185">Reference proteome</keyword>
<dbReference type="PANTHER" id="PTHR43856">
    <property type="entry name" value="CARDIOLIPIN HYDROLASE"/>
    <property type="match status" value="1"/>
</dbReference>
<evidence type="ECO:0000256" key="2">
    <source>
        <dbReference type="ARBA" id="ARBA00008664"/>
    </source>
</evidence>
<dbReference type="CDD" id="cd09172">
    <property type="entry name" value="PLDc_Nuc_like_unchar1_1"/>
    <property type="match status" value="1"/>
</dbReference>
<evidence type="ECO:0000256" key="5">
    <source>
        <dbReference type="ARBA" id="ARBA00022963"/>
    </source>
</evidence>
<comment type="similarity">
    <text evidence="2">Belongs to the phospholipase D family.</text>
</comment>
<dbReference type="Gene3D" id="3.30.870.10">
    <property type="entry name" value="Endonuclease Chain A"/>
    <property type="match status" value="2"/>
</dbReference>
<evidence type="ECO:0000313" key="8">
    <source>
        <dbReference type="EMBL" id="MDL2403102.1"/>
    </source>
</evidence>
<evidence type="ECO:0000256" key="4">
    <source>
        <dbReference type="ARBA" id="ARBA00022801"/>
    </source>
</evidence>
<dbReference type="RefSeq" id="WP_285872518.1">
    <property type="nucleotide sequence ID" value="NZ_JARFYM010000038.1"/>
</dbReference>
<evidence type="ECO:0000313" key="9">
    <source>
        <dbReference type="Proteomes" id="UP001172645"/>
    </source>
</evidence>
<dbReference type="EMBL" id="JARFYM010000038">
    <property type="protein sequence ID" value="MDL2403102.1"/>
    <property type="molecule type" value="Genomic_DNA"/>
</dbReference>
<keyword evidence="5" id="KW-0442">Lipid degradation</keyword>
<evidence type="ECO:0000256" key="3">
    <source>
        <dbReference type="ARBA" id="ARBA00012027"/>
    </source>
</evidence>
<proteinExistence type="inferred from homology"/>
<dbReference type="Pfam" id="PF13091">
    <property type="entry name" value="PLDc_2"/>
    <property type="match status" value="1"/>
</dbReference>
<keyword evidence="4" id="KW-0378">Hydrolase</keyword>
<dbReference type="Proteomes" id="UP001172645">
    <property type="component" value="Unassembled WGS sequence"/>
</dbReference>
<protein>
    <recommendedName>
        <fullName evidence="3">phospholipase D</fullName>
        <ecNumber evidence="3">3.1.4.4</ecNumber>
    </recommendedName>
</protein>
<organism evidence="8 9">
    <name type="scientific">Rhizobium mayense</name>
    <dbReference type="NCBI Taxonomy" id="1312184"/>
    <lineage>
        <taxon>Bacteria</taxon>
        <taxon>Pseudomonadati</taxon>
        <taxon>Pseudomonadota</taxon>
        <taxon>Alphaproteobacteria</taxon>
        <taxon>Hyphomicrobiales</taxon>
        <taxon>Rhizobiaceae</taxon>
        <taxon>Rhizobium/Agrobacterium group</taxon>
        <taxon>Rhizobium</taxon>
    </lineage>
</organism>
<dbReference type="SUPFAM" id="SSF56024">
    <property type="entry name" value="Phospholipase D/nuclease"/>
    <property type="match status" value="1"/>
</dbReference>
<accession>A0ABT7K3D7</accession>
<dbReference type="InterPro" id="IPR025202">
    <property type="entry name" value="PLD-like_dom"/>
</dbReference>
<sequence length="600" mass="66001">MPKVTNENADLSVSAYAGDAKVMLAFDLKTPQSRRKLAGFTIEVTPQGHPSYYLYNNLSFEIPANHAQIATEPVYSTANAPIHKFRWVHVPGLDHQGLNPPFANYSYRVTPRYFDDNQHMLALDDGLGVSVTIPLQPFHKQGLRLGFTRGFVQSQAFLHHFGENAPIRPHNQPLVYDTNAVAGQDRQGNPFTYEQQYRWLGFTARERIREILDAIKGAPQLSLDVFAYDLDEPGIISDLLELGPTGRVRIILDNADLHHDPSDPTLEDEFAEAFAAKAGAGKILRGRFGRFAHDKIFIVYQSSMPMTVLTGSTNFSVTGIYVNSNHVIVFEDADVATLYARVFDEVWTDKATASHFAASPLAAQAFPFATATVPRFDVSFSPRRQPVALARLNEIVDRCRTEARDHGNVFFAVMELRSQSPNPVYEALTNLHADPNLFSYGISDSPKGISLYPVGAGTGVLVTGKPGSTALPPPFDQVPHIGSGHQIHHKFVVCGFGGTDPVVYCGSSNLALVGEQVNGDNLLCIHDADVVTAFTIEALLLVDHFNFLDSMPKEATSPSPPADKRSAAQAAGWHLSTTDAWAQKYFDPADLHCRDRQLFA</sequence>
<evidence type="ECO:0000259" key="7">
    <source>
        <dbReference type="Pfam" id="PF13091"/>
    </source>
</evidence>
<evidence type="ECO:0000256" key="6">
    <source>
        <dbReference type="ARBA" id="ARBA00023098"/>
    </source>
</evidence>
<comment type="catalytic activity">
    <reaction evidence="1">
        <text>a 1,2-diacyl-sn-glycero-3-phosphocholine + H2O = a 1,2-diacyl-sn-glycero-3-phosphate + choline + H(+)</text>
        <dbReference type="Rhea" id="RHEA:14445"/>
        <dbReference type="ChEBI" id="CHEBI:15354"/>
        <dbReference type="ChEBI" id="CHEBI:15377"/>
        <dbReference type="ChEBI" id="CHEBI:15378"/>
        <dbReference type="ChEBI" id="CHEBI:57643"/>
        <dbReference type="ChEBI" id="CHEBI:58608"/>
        <dbReference type="EC" id="3.1.4.4"/>
    </reaction>
</comment>